<dbReference type="PROSITE" id="PS00154">
    <property type="entry name" value="ATPASE_E1_E2"/>
    <property type="match status" value="1"/>
</dbReference>
<evidence type="ECO:0000313" key="13">
    <source>
        <dbReference type="Proteomes" id="UP000824263"/>
    </source>
</evidence>
<dbReference type="InterPro" id="IPR044492">
    <property type="entry name" value="P_typ_ATPase_HD_dom"/>
</dbReference>
<dbReference type="Pfam" id="PF00122">
    <property type="entry name" value="E1-E2_ATPase"/>
    <property type="match status" value="1"/>
</dbReference>
<dbReference type="Gene3D" id="3.40.50.1000">
    <property type="entry name" value="HAD superfamily/HAD-like"/>
    <property type="match status" value="1"/>
</dbReference>
<evidence type="ECO:0000256" key="6">
    <source>
        <dbReference type="ARBA" id="ARBA00022989"/>
    </source>
</evidence>
<dbReference type="InterPro" id="IPR051014">
    <property type="entry name" value="Cation_Transport_ATPase_IB"/>
</dbReference>
<name>A0A9D1UEN0_9FIRM</name>
<dbReference type="GO" id="GO:0016887">
    <property type="term" value="F:ATP hydrolysis activity"/>
    <property type="evidence" value="ECO:0007669"/>
    <property type="project" value="InterPro"/>
</dbReference>
<dbReference type="PANTHER" id="PTHR48085">
    <property type="entry name" value="CADMIUM/ZINC-TRANSPORTING ATPASE HMA2-RELATED"/>
    <property type="match status" value="1"/>
</dbReference>
<keyword evidence="5" id="KW-1278">Translocase</keyword>
<keyword evidence="4" id="KW-0812">Transmembrane</keyword>
<dbReference type="NCBIfam" id="TIGR01525">
    <property type="entry name" value="ATPase-IB_hvy"/>
    <property type="match status" value="1"/>
</dbReference>
<accession>A0A9D1UEN0</accession>
<dbReference type="GO" id="GO:0005886">
    <property type="term" value="C:plasma membrane"/>
    <property type="evidence" value="ECO:0007669"/>
    <property type="project" value="UniProtKB-SubCell"/>
</dbReference>
<keyword evidence="7" id="KW-0472">Membrane</keyword>
<dbReference type="SUPFAM" id="SSF56784">
    <property type="entry name" value="HAD-like"/>
    <property type="match status" value="1"/>
</dbReference>
<dbReference type="Gene3D" id="2.70.150.10">
    <property type="entry name" value="Calcium-transporting ATPase, cytoplasmic transduction domain A"/>
    <property type="match status" value="1"/>
</dbReference>
<dbReference type="Gene3D" id="3.40.1110.10">
    <property type="entry name" value="Calcium-transporting ATPase, cytoplasmic domain N"/>
    <property type="match status" value="1"/>
</dbReference>
<dbReference type="EC" id="7.2.2.21" evidence="8"/>
<keyword evidence="10" id="KW-0547">Nucleotide-binding</keyword>
<dbReference type="Proteomes" id="UP000824263">
    <property type="component" value="Unassembled WGS sequence"/>
</dbReference>
<evidence type="ECO:0000256" key="3">
    <source>
        <dbReference type="ARBA" id="ARBA00022539"/>
    </source>
</evidence>
<keyword evidence="3" id="KW-0104">Cadmium</keyword>
<protein>
    <recommendedName>
        <fullName evidence="8">Cd(2+)-exporting ATPase</fullName>
        <ecNumber evidence="8">7.2.2.21</ecNumber>
    </recommendedName>
</protein>
<dbReference type="InterPro" id="IPR027256">
    <property type="entry name" value="P-typ_ATPase_IB"/>
</dbReference>
<dbReference type="GO" id="GO:0005524">
    <property type="term" value="F:ATP binding"/>
    <property type="evidence" value="ECO:0007669"/>
    <property type="project" value="UniProtKB-UniRule"/>
</dbReference>
<evidence type="ECO:0000256" key="2">
    <source>
        <dbReference type="ARBA" id="ARBA00006024"/>
    </source>
</evidence>
<dbReference type="PRINTS" id="PR00119">
    <property type="entry name" value="CATATPASE"/>
</dbReference>
<gene>
    <name evidence="12" type="ORF">H9873_05810</name>
</gene>
<dbReference type="Pfam" id="PF00702">
    <property type="entry name" value="Hydrolase"/>
    <property type="match status" value="1"/>
</dbReference>
<dbReference type="InterPro" id="IPR023299">
    <property type="entry name" value="ATPase_P-typ_cyto_dom_N"/>
</dbReference>
<dbReference type="GO" id="GO:0008551">
    <property type="term" value="F:P-type cadmium transporter activity"/>
    <property type="evidence" value="ECO:0007669"/>
    <property type="project" value="UniProtKB-EC"/>
</dbReference>
<dbReference type="NCBIfam" id="TIGR01494">
    <property type="entry name" value="ATPase_P-type"/>
    <property type="match status" value="1"/>
</dbReference>
<proteinExistence type="inferred from homology"/>
<evidence type="ECO:0000256" key="10">
    <source>
        <dbReference type="RuleBase" id="RU362081"/>
    </source>
</evidence>
<dbReference type="InterPro" id="IPR059000">
    <property type="entry name" value="ATPase_P-type_domA"/>
</dbReference>
<reference evidence="12" key="1">
    <citation type="journal article" date="2021" name="PeerJ">
        <title>Extensive microbial diversity within the chicken gut microbiome revealed by metagenomics and culture.</title>
        <authorList>
            <person name="Gilroy R."/>
            <person name="Ravi A."/>
            <person name="Getino M."/>
            <person name="Pursley I."/>
            <person name="Horton D.L."/>
            <person name="Alikhan N.F."/>
            <person name="Baker D."/>
            <person name="Gharbi K."/>
            <person name="Hall N."/>
            <person name="Watson M."/>
            <person name="Adriaenssens E.M."/>
            <person name="Foster-Nyarko E."/>
            <person name="Jarju S."/>
            <person name="Secka A."/>
            <person name="Antonio M."/>
            <person name="Oren A."/>
            <person name="Chaudhuri R.R."/>
            <person name="La Ragione R."/>
            <person name="Hildebrand F."/>
            <person name="Pallen M.J."/>
        </authorList>
    </citation>
    <scope>NUCLEOTIDE SEQUENCE</scope>
    <source>
        <strain evidence="12">ChiSxjej1B13-11762</strain>
    </source>
</reference>
<evidence type="ECO:0000256" key="1">
    <source>
        <dbReference type="ARBA" id="ARBA00004141"/>
    </source>
</evidence>
<dbReference type="InterPro" id="IPR023214">
    <property type="entry name" value="HAD_sf"/>
</dbReference>
<evidence type="ECO:0000256" key="5">
    <source>
        <dbReference type="ARBA" id="ARBA00022967"/>
    </source>
</evidence>
<sequence>MKCRIAHEIQGRIRFAAESGSFDVHEADAVYYSLMKVPDVTDVKVYERTGSMAVAYHGDRNALLQAVKDLDPHSEEARGLVPENTGRELNQYYKEKIIACVVRKGVERLFLPCPVRTVLAILRSWRYVLAGLRCLLKGQIKVAVLDGTAILVSILRRDFDTASSVMFMLSLGDLMEEWTHKKSVDDLARSMSLKVDKVWLKRGEEEVLVPFESVENGDEILVRVSETIPVDGVVVSGEAMVNQASLTGEAVPVAKKEGRQVYAGTVIEEGELVLKVQGSKGNTRYERIVHMIEESEKLKSAVEAKAEHMADKLVPYTFAGTFLTYLLTRNVTKALSVLMVDYSCALKLAMPVSVLSAMRECSDHGIVVKGGKFLEAVAEADTIVFDKTGTMTKAQPTVIDVVSTCEENADEMLRLAACLEEHFPHSIANAVVAKAVEKGLRHDELHSKVEYVVAHGIATSVGDERILIGSAHFIFEDEKIHIPEEYRVMLEHLPEEYSYLYLAKGGELAAVITIADPLREEAADVVRQLKECGIRKVVMMTGDSEKTARAIAAKTGVDQYYAEVLPEDKAGFVEKEKKAGHKVIMVGDGINDSPALSAADTGIAMSEGAQIAREIADVMISGEDLYSLVRLRKLSAGLMKRIHGNYRAIVGINSGILGLGVTGVITPNTAAILHNTSTIGIGLKSLTNLLEESLEETFRQT</sequence>
<evidence type="ECO:0000256" key="8">
    <source>
        <dbReference type="ARBA" id="ARBA00039103"/>
    </source>
</evidence>
<dbReference type="InterPro" id="IPR036412">
    <property type="entry name" value="HAD-like_sf"/>
</dbReference>
<dbReference type="PROSITE" id="PS01229">
    <property type="entry name" value="COF_2"/>
    <property type="match status" value="1"/>
</dbReference>
<evidence type="ECO:0000313" key="12">
    <source>
        <dbReference type="EMBL" id="HIW83821.1"/>
    </source>
</evidence>
<reference evidence="12" key="2">
    <citation type="submission" date="2021-04" db="EMBL/GenBank/DDBJ databases">
        <authorList>
            <person name="Gilroy R."/>
        </authorList>
    </citation>
    <scope>NUCLEOTIDE SEQUENCE</scope>
    <source>
        <strain evidence="12">ChiSxjej1B13-11762</strain>
    </source>
</reference>
<evidence type="ECO:0000256" key="7">
    <source>
        <dbReference type="ARBA" id="ARBA00023136"/>
    </source>
</evidence>
<dbReference type="GO" id="GO:0046872">
    <property type="term" value="F:metal ion binding"/>
    <property type="evidence" value="ECO:0007669"/>
    <property type="project" value="UniProtKB-KW"/>
</dbReference>
<dbReference type="PANTHER" id="PTHR48085:SF5">
    <property type="entry name" value="CADMIUM_ZINC-TRANSPORTING ATPASE HMA4-RELATED"/>
    <property type="match status" value="1"/>
</dbReference>
<dbReference type="InterPro" id="IPR001757">
    <property type="entry name" value="P_typ_ATPase"/>
</dbReference>
<dbReference type="SFLD" id="SFLDS00003">
    <property type="entry name" value="Haloacid_Dehalogenase"/>
    <property type="match status" value="1"/>
</dbReference>
<keyword evidence="10" id="KW-0067">ATP-binding</keyword>
<comment type="caution">
    <text evidence="12">The sequence shown here is derived from an EMBL/GenBank/DDBJ whole genome shotgun (WGS) entry which is preliminary data.</text>
</comment>
<keyword evidence="6" id="KW-1133">Transmembrane helix</keyword>
<dbReference type="InterPro" id="IPR008250">
    <property type="entry name" value="ATPase_P-typ_transduc_dom_A_sf"/>
</dbReference>
<comment type="catalytic activity">
    <reaction evidence="9">
        <text>Cd(2+)(in) + ATP + H2O = Cd(2+)(out) + ADP + phosphate + H(+)</text>
        <dbReference type="Rhea" id="RHEA:12132"/>
        <dbReference type="ChEBI" id="CHEBI:15377"/>
        <dbReference type="ChEBI" id="CHEBI:15378"/>
        <dbReference type="ChEBI" id="CHEBI:30616"/>
        <dbReference type="ChEBI" id="CHEBI:43474"/>
        <dbReference type="ChEBI" id="CHEBI:48775"/>
        <dbReference type="ChEBI" id="CHEBI:456216"/>
        <dbReference type="EC" id="7.2.2.21"/>
    </reaction>
</comment>
<keyword evidence="10" id="KW-0479">Metal-binding</keyword>
<dbReference type="SFLD" id="SFLDF00027">
    <property type="entry name" value="p-type_atpase"/>
    <property type="match status" value="1"/>
</dbReference>
<dbReference type="EMBL" id="DXGF01000106">
    <property type="protein sequence ID" value="HIW83821.1"/>
    <property type="molecule type" value="Genomic_DNA"/>
</dbReference>
<dbReference type="AlphaFoldDB" id="A0A9D1UEN0"/>
<keyword evidence="10" id="KW-1003">Cell membrane</keyword>
<dbReference type="SUPFAM" id="SSF81653">
    <property type="entry name" value="Calcium ATPase, transduction domain A"/>
    <property type="match status" value="1"/>
</dbReference>
<evidence type="ECO:0000259" key="11">
    <source>
        <dbReference type="Pfam" id="PF00122"/>
    </source>
</evidence>
<feature type="domain" description="P-type ATPase A" evidence="11">
    <location>
        <begin position="193"/>
        <end position="293"/>
    </location>
</feature>
<comment type="subcellular location">
    <subcellularLocation>
        <location evidence="10">Cell membrane</location>
    </subcellularLocation>
    <subcellularLocation>
        <location evidence="1">Membrane</location>
        <topology evidence="1">Multi-pass membrane protein</topology>
    </subcellularLocation>
</comment>
<evidence type="ECO:0000256" key="4">
    <source>
        <dbReference type="ARBA" id="ARBA00022692"/>
    </source>
</evidence>
<comment type="similarity">
    <text evidence="2 10">Belongs to the cation transport ATPase (P-type) (TC 3.A.3) family. Type IB subfamily.</text>
</comment>
<evidence type="ECO:0000256" key="9">
    <source>
        <dbReference type="ARBA" id="ARBA00049338"/>
    </source>
</evidence>
<dbReference type="SFLD" id="SFLDG00002">
    <property type="entry name" value="C1.7:_P-type_atpase_like"/>
    <property type="match status" value="1"/>
</dbReference>
<dbReference type="InterPro" id="IPR018303">
    <property type="entry name" value="ATPase_P-typ_P_site"/>
</dbReference>
<organism evidence="12 13">
    <name type="scientific">Candidatus Dorea gallistercoris</name>
    <dbReference type="NCBI Taxonomy" id="2838542"/>
    <lineage>
        <taxon>Bacteria</taxon>
        <taxon>Bacillati</taxon>
        <taxon>Bacillota</taxon>
        <taxon>Clostridia</taxon>
        <taxon>Lachnospirales</taxon>
        <taxon>Lachnospiraceae</taxon>
        <taxon>Dorea</taxon>
    </lineage>
</organism>